<dbReference type="PROSITE" id="PS50088">
    <property type="entry name" value="ANK_REPEAT"/>
    <property type="match status" value="4"/>
</dbReference>
<dbReference type="EMBL" id="RCOS01000067">
    <property type="protein sequence ID" value="RSN75801.1"/>
    <property type="molecule type" value="Genomic_DNA"/>
</dbReference>
<name>A0A429GPX4_9CREN</name>
<proteinExistence type="predicted"/>
<dbReference type="Gene3D" id="1.25.40.20">
    <property type="entry name" value="Ankyrin repeat-containing domain"/>
    <property type="match status" value="2"/>
</dbReference>
<dbReference type="SUPFAM" id="SSF48403">
    <property type="entry name" value="Ankyrin repeat"/>
    <property type="match status" value="1"/>
</dbReference>
<feature type="repeat" description="ANK" evidence="3">
    <location>
        <begin position="124"/>
        <end position="156"/>
    </location>
</feature>
<evidence type="ECO:0000256" key="3">
    <source>
        <dbReference type="PROSITE-ProRule" id="PRU00023"/>
    </source>
</evidence>
<dbReference type="RefSeq" id="WP_125671022.1">
    <property type="nucleotide sequence ID" value="NZ_RCOS01000067.1"/>
</dbReference>
<feature type="coiled-coil region" evidence="4">
    <location>
        <begin position="356"/>
        <end position="393"/>
    </location>
</feature>
<dbReference type="Proteomes" id="UP000277582">
    <property type="component" value="Unassembled WGS sequence"/>
</dbReference>
<evidence type="ECO:0000256" key="2">
    <source>
        <dbReference type="ARBA" id="ARBA00023043"/>
    </source>
</evidence>
<dbReference type="AlphaFoldDB" id="A0A429GPX4"/>
<dbReference type="PROSITE" id="PS50297">
    <property type="entry name" value="ANK_REP_REGION"/>
    <property type="match status" value="3"/>
</dbReference>
<keyword evidence="1" id="KW-0677">Repeat</keyword>
<dbReference type="OrthoDB" id="134300at2157"/>
<evidence type="ECO:0000313" key="5">
    <source>
        <dbReference type="EMBL" id="RSN75801.1"/>
    </source>
</evidence>
<dbReference type="InterPro" id="IPR002110">
    <property type="entry name" value="Ankyrin_rpt"/>
</dbReference>
<dbReference type="Pfam" id="PF12796">
    <property type="entry name" value="Ank_2"/>
    <property type="match status" value="1"/>
</dbReference>
<dbReference type="InterPro" id="IPR050776">
    <property type="entry name" value="Ank_Repeat/CDKN_Inhibitor"/>
</dbReference>
<dbReference type="Pfam" id="PF13857">
    <property type="entry name" value="Ank_5"/>
    <property type="match status" value="1"/>
</dbReference>
<keyword evidence="6" id="KW-1185">Reference proteome</keyword>
<accession>A0A429GPX4</accession>
<keyword evidence="4" id="KW-0175">Coiled coil</keyword>
<feature type="repeat" description="ANK" evidence="3">
    <location>
        <begin position="91"/>
        <end position="123"/>
    </location>
</feature>
<feature type="repeat" description="ANK" evidence="3">
    <location>
        <begin position="58"/>
        <end position="90"/>
    </location>
</feature>
<dbReference type="PRINTS" id="PR01415">
    <property type="entry name" value="ANKYRIN"/>
</dbReference>
<evidence type="ECO:0000313" key="6">
    <source>
        <dbReference type="Proteomes" id="UP000277582"/>
    </source>
</evidence>
<protein>
    <submittedName>
        <fullName evidence="5">Uncharacterized protein</fullName>
    </submittedName>
</protein>
<dbReference type="SMART" id="SM00248">
    <property type="entry name" value="ANK"/>
    <property type="match status" value="4"/>
</dbReference>
<dbReference type="PANTHER" id="PTHR24201:SF16">
    <property type="entry name" value="ANKYRIN-1-LIKE-RELATED"/>
    <property type="match status" value="1"/>
</dbReference>
<comment type="caution">
    <text evidence="5">The sequence shown here is derived from an EMBL/GenBank/DDBJ whole genome shotgun (WGS) entry which is preliminary data.</text>
</comment>
<sequence>MRVRMYMRKINKAMIAYGRGREMSPLNDDLFDAANRGDLKKVKRLLNEGADVNAKDEDGWTPLHWAAYYGHLNVVKLLVDRGADVNAKSKAGETPLHWAAANGRLDVVEFLVDRGADVNAKSKAGWTPLHLAADKGHLDIAKLLLDRGADINAKNGGGKTPLDLAREKKYWDIVKKKYWDIVNFLEKAVEDAENILETKISGTSVMATVVKSEGESSPILDLSKYLKNPQKNDQYLNELYRAMLIVKRRGEAAIKEDELSSLIDSIKAALDKIGYDVHISKDNSDMGSLELSEELMSVLGIKDGDAVVVNSILRLVAKKGNLEYNSVRMHEEDAKVVIGPMIVKGKDRLEGVALHFKKVEEKSVKLEDEKDRIREYLRKLEELRKRGEISENVYLALKREYESQMRD</sequence>
<dbReference type="PANTHER" id="PTHR24201">
    <property type="entry name" value="ANK_REP_REGION DOMAIN-CONTAINING PROTEIN"/>
    <property type="match status" value="1"/>
</dbReference>
<keyword evidence="2 3" id="KW-0040">ANK repeat</keyword>
<feature type="repeat" description="ANK" evidence="3">
    <location>
        <begin position="30"/>
        <end position="57"/>
    </location>
</feature>
<evidence type="ECO:0000256" key="1">
    <source>
        <dbReference type="ARBA" id="ARBA00022737"/>
    </source>
</evidence>
<evidence type="ECO:0000256" key="4">
    <source>
        <dbReference type="SAM" id="Coils"/>
    </source>
</evidence>
<gene>
    <name evidence="5" type="ORF">D6D85_05465</name>
</gene>
<reference evidence="5 6" key="1">
    <citation type="submission" date="2018-10" db="EMBL/GenBank/DDBJ databases">
        <title>Co-occurring genomic capacity for anaerobic methane metabolism and dissimilatory sulfite reduction discovered in the Korarchaeota.</title>
        <authorList>
            <person name="Mckay L.J."/>
            <person name="Dlakic M."/>
            <person name="Fields M.W."/>
            <person name="Delmont T.O."/>
            <person name="Eren A.M."/>
            <person name="Jay Z.J."/>
            <person name="Klingelsmith K.B."/>
            <person name="Rusch D.B."/>
            <person name="Inskeep W.P."/>
        </authorList>
    </citation>
    <scope>NUCLEOTIDE SEQUENCE [LARGE SCALE GENOMIC DNA]</scope>
    <source>
        <strain evidence="5 6">MDKW</strain>
    </source>
</reference>
<dbReference type="InterPro" id="IPR036770">
    <property type="entry name" value="Ankyrin_rpt-contain_sf"/>
</dbReference>
<organism evidence="5 6">
    <name type="scientific">Candidatus Methanodesulfokora washburnensis</name>
    <dbReference type="NCBI Taxonomy" id="2478471"/>
    <lineage>
        <taxon>Archaea</taxon>
        <taxon>Thermoproteota</taxon>
        <taxon>Candidatus Korarchaeia</taxon>
        <taxon>Candidatus Korarchaeia incertae sedis</taxon>
        <taxon>Candidatus Methanodesulfokora</taxon>
    </lineage>
</organism>